<dbReference type="Pfam" id="PF13628">
    <property type="entry name" value="DUF4142"/>
    <property type="match status" value="1"/>
</dbReference>
<feature type="domain" description="DUF4142" evidence="1">
    <location>
        <begin position="37"/>
        <end position="167"/>
    </location>
</feature>
<protein>
    <recommendedName>
        <fullName evidence="1">DUF4142 domain-containing protein</fullName>
    </recommendedName>
</protein>
<evidence type="ECO:0000313" key="2">
    <source>
        <dbReference type="EMBL" id="ADU14727.1"/>
    </source>
</evidence>
<organism evidence="2 3">
    <name type="scientific">Asticcacaulis excentricus (strain ATCC 15261 / DSM 4724 / KCTC 12464 / NCIMB 9791 / VKM B-1370 / CB 48)</name>
    <dbReference type="NCBI Taxonomy" id="573065"/>
    <lineage>
        <taxon>Bacteria</taxon>
        <taxon>Pseudomonadati</taxon>
        <taxon>Pseudomonadota</taxon>
        <taxon>Alphaproteobacteria</taxon>
        <taxon>Caulobacterales</taxon>
        <taxon>Caulobacteraceae</taxon>
        <taxon>Asticcacaulis</taxon>
    </lineage>
</organism>
<dbReference type="KEGG" id="aex:Astex_3091"/>
<accession>E8RTA6</accession>
<dbReference type="HOGENOM" id="CLU_1493279_0_0_5"/>
<reference evidence="3" key="1">
    <citation type="submission" date="2010-12" db="EMBL/GenBank/DDBJ databases">
        <title>Complete sequence of chromosome 2 of Asticcacaulis excentricus CB 48.</title>
        <authorList>
            <consortium name="US DOE Joint Genome Institute"/>
            <person name="Lucas S."/>
            <person name="Copeland A."/>
            <person name="Lapidus A."/>
            <person name="Cheng J.-F."/>
            <person name="Bruce D."/>
            <person name="Goodwin L."/>
            <person name="Pitluck S."/>
            <person name="Teshima H."/>
            <person name="Davenport K."/>
            <person name="Detter J.C."/>
            <person name="Han C."/>
            <person name="Tapia R."/>
            <person name="Land M."/>
            <person name="Hauser L."/>
            <person name="Jeffries C."/>
            <person name="Kyrpides N."/>
            <person name="Ivanova N."/>
            <person name="Ovchinnikova G."/>
            <person name="Brun Y.V."/>
            <person name="Woyke T."/>
        </authorList>
    </citation>
    <scope>NUCLEOTIDE SEQUENCE [LARGE SCALE GENOMIC DNA]</scope>
    <source>
        <strain evidence="3">ATCC 15261 / DSM 4724 / KCTC 12464 / NCIMB 9791 / VKM B-1370 / CB 48</strain>
    </source>
</reference>
<dbReference type="AlphaFoldDB" id="E8RTA6"/>
<dbReference type="EMBL" id="CP002396">
    <property type="protein sequence ID" value="ADU14727.1"/>
    <property type="molecule type" value="Genomic_DNA"/>
</dbReference>
<proteinExistence type="predicted"/>
<evidence type="ECO:0000313" key="3">
    <source>
        <dbReference type="Proteomes" id="UP000001492"/>
    </source>
</evidence>
<sequence length="180" mass="20115">MTTQLLSARRQRYALPLRRAPRSTLSGASVPNIVDIFVGLVSRLNAVAIQAHRTAALRSGCADIRAYARHMGESHVWMNEALLTALEKAGSSLTPDYLPSPEQQDEIDALQLSEAGHFDIDYIQFQNRLYLDMLSLCERFLRTRTPMANLNIYALTLCDYLKYHLSQFAPTLSTARASAA</sequence>
<dbReference type="Proteomes" id="UP000001492">
    <property type="component" value="Chromosome 2"/>
</dbReference>
<evidence type="ECO:0000259" key="1">
    <source>
        <dbReference type="Pfam" id="PF13628"/>
    </source>
</evidence>
<keyword evidence="3" id="KW-1185">Reference proteome</keyword>
<name>E8RTA6_ASTEC</name>
<dbReference type="InterPro" id="IPR025419">
    <property type="entry name" value="DUF4142"/>
</dbReference>
<dbReference type="RefSeq" id="WP_013480548.1">
    <property type="nucleotide sequence ID" value="NC_014817.1"/>
</dbReference>
<dbReference type="eggNOG" id="COG3652">
    <property type="taxonomic scope" value="Bacteria"/>
</dbReference>
<gene>
    <name evidence="2" type="ordered locus">Astex_3091</name>
</gene>